<gene>
    <name evidence="2" type="ORF">UY28_C0045G0004</name>
</gene>
<feature type="transmembrane region" description="Helical" evidence="1">
    <location>
        <begin position="300"/>
        <end position="316"/>
    </location>
</feature>
<protein>
    <recommendedName>
        <fullName evidence="4">Glycosyltransferase RgtA/B/C/D-like domain-containing protein</fullName>
    </recommendedName>
</protein>
<accession>A0A0G1WZG9</accession>
<feature type="transmembrane region" description="Helical" evidence="1">
    <location>
        <begin position="275"/>
        <end position="294"/>
    </location>
</feature>
<reference evidence="2 3" key="1">
    <citation type="journal article" date="2015" name="Nature">
        <title>rRNA introns, odd ribosomes, and small enigmatic genomes across a large radiation of phyla.</title>
        <authorList>
            <person name="Brown C.T."/>
            <person name="Hug L.A."/>
            <person name="Thomas B.C."/>
            <person name="Sharon I."/>
            <person name="Castelle C.J."/>
            <person name="Singh A."/>
            <person name="Wilkins M.J."/>
            <person name="Williams K.H."/>
            <person name="Banfield J.F."/>
        </authorList>
    </citation>
    <scope>NUCLEOTIDE SEQUENCE [LARGE SCALE GENOMIC DNA]</scope>
</reference>
<comment type="caution">
    <text evidence="2">The sequence shown here is derived from an EMBL/GenBank/DDBJ whole genome shotgun (WGS) entry which is preliminary data.</text>
</comment>
<organism evidence="2 3">
    <name type="scientific">Candidatus Amesbacteria bacterium GW2011_GWB1_48_13</name>
    <dbReference type="NCBI Taxonomy" id="1618362"/>
    <lineage>
        <taxon>Bacteria</taxon>
        <taxon>Candidatus Amesiibacteriota</taxon>
    </lineage>
</organism>
<evidence type="ECO:0008006" key="4">
    <source>
        <dbReference type="Google" id="ProtNLM"/>
    </source>
</evidence>
<keyword evidence="1" id="KW-0812">Transmembrane</keyword>
<evidence type="ECO:0000313" key="2">
    <source>
        <dbReference type="EMBL" id="KKU95703.1"/>
    </source>
</evidence>
<feature type="transmembrane region" description="Helical" evidence="1">
    <location>
        <begin position="187"/>
        <end position="204"/>
    </location>
</feature>
<dbReference type="AlphaFoldDB" id="A0A0G1WZG9"/>
<evidence type="ECO:0000256" key="1">
    <source>
        <dbReference type="SAM" id="Phobius"/>
    </source>
</evidence>
<sequence length="372" mass="42137">MKYLARVAMAIWGLVLVYHVFVGLTTAAWEGDSLAYNGDAWRRETFSDPFFYYPAWGEAILAAMTATKIPVNLYNVLAWVWLFWAVKRLGKKLGLMSGMAVMLAASVALLNSVVRLLPTQTVDIWLAVFWTEALIRILNPERSIKSITELGLWLGLLAGTKLSGVVYALLLPAFYGREWLRFINWKNGLTFLIIAGATGGLWYFRNLVFTGSFMPLPYETTVMGWVQNRGEDLPIVWRILVYHPGGVRLVIEALFSEYLIWGLAPLAVMFGRDKLGRLGAVMFWMYLFMPAGIGNVLSDFRYLFPAFIAMMTSIFFRWQKRGWGETLSTISLGSMAAVLTQLDFRPKLIVTYIFMAGIISLKLKTQSIRIKN</sequence>
<dbReference type="EMBL" id="LCPK01000045">
    <property type="protein sequence ID" value="KKU95703.1"/>
    <property type="molecule type" value="Genomic_DNA"/>
</dbReference>
<proteinExistence type="predicted"/>
<keyword evidence="1" id="KW-0472">Membrane</keyword>
<dbReference type="Proteomes" id="UP000034694">
    <property type="component" value="Unassembled WGS sequence"/>
</dbReference>
<feature type="transmembrane region" description="Helical" evidence="1">
    <location>
        <begin position="93"/>
        <end position="114"/>
    </location>
</feature>
<feature type="transmembrane region" description="Helical" evidence="1">
    <location>
        <begin position="7"/>
        <end position="29"/>
    </location>
</feature>
<keyword evidence="1" id="KW-1133">Transmembrane helix</keyword>
<name>A0A0G1WZG9_9BACT</name>
<evidence type="ECO:0000313" key="3">
    <source>
        <dbReference type="Proteomes" id="UP000034694"/>
    </source>
</evidence>
<feature type="transmembrane region" description="Helical" evidence="1">
    <location>
        <begin position="59"/>
        <end position="86"/>
    </location>
</feature>
<feature type="transmembrane region" description="Helical" evidence="1">
    <location>
        <begin position="150"/>
        <end position="175"/>
    </location>
</feature>